<comment type="subcellular location">
    <subcellularLocation>
        <location evidence="1">Endomembrane system</location>
        <topology evidence="1">Multi-pass membrane protein</topology>
    </subcellularLocation>
</comment>
<protein>
    <recommendedName>
        <fullName evidence="7">DUF202 domain-containing protein</fullName>
    </recommendedName>
</protein>
<evidence type="ECO:0000313" key="9">
    <source>
        <dbReference type="Proteomes" id="UP001141434"/>
    </source>
</evidence>
<feature type="region of interest" description="Disordered" evidence="5">
    <location>
        <begin position="71"/>
        <end position="169"/>
    </location>
</feature>
<dbReference type="PANTHER" id="PTHR34187">
    <property type="entry name" value="FGR18P"/>
    <property type="match status" value="1"/>
</dbReference>
<dbReference type="SUPFAM" id="SSF51316">
    <property type="entry name" value="Mss4-like"/>
    <property type="match status" value="1"/>
</dbReference>
<proteinExistence type="predicted"/>
<dbReference type="RefSeq" id="XP_056515585.1">
    <property type="nucleotide sequence ID" value="XM_056650735.1"/>
</dbReference>
<gene>
    <name evidence="8" type="ORF">NUU61_000151</name>
</gene>
<dbReference type="GeneID" id="81389903"/>
<feature type="compositionally biased region" description="Basic residues" evidence="5">
    <location>
        <begin position="154"/>
        <end position="166"/>
    </location>
</feature>
<organism evidence="8 9">
    <name type="scientific">Penicillium alfredii</name>
    <dbReference type="NCBI Taxonomy" id="1506179"/>
    <lineage>
        <taxon>Eukaryota</taxon>
        <taxon>Fungi</taxon>
        <taxon>Dikarya</taxon>
        <taxon>Ascomycota</taxon>
        <taxon>Pezizomycotina</taxon>
        <taxon>Eurotiomycetes</taxon>
        <taxon>Eurotiomycetidae</taxon>
        <taxon>Eurotiales</taxon>
        <taxon>Aspergillaceae</taxon>
        <taxon>Penicillium</taxon>
    </lineage>
</organism>
<dbReference type="Proteomes" id="UP001141434">
    <property type="component" value="Unassembled WGS sequence"/>
</dbReference>
<keyword evidence="3 6" id="KW-1133">Transmembrane helix</keyword>
<evidence type="ECO:0000256" key="6">
    <source>
        <dbReference type="SAM" id="Phobius"/>
    </source>
</evidence>
<evidence type="ECO:0000259" key="7">
    <source>
        <dbReference type="Pfam" id="PF02656"/>
    </source>
</evidence>
<evidence type="ECO:0000256" key="4">
    <source>
        <dbReference type="ARBA" id="ARBA00023136"/>
    </source>
</evidence>
<feature type="transmembrane region" description="Helical" evidence="6">
    <location>
        <begin position="206"/>
        <end position="228"/>
    </location>
</feature>
<evidence type="ECO:0000256" key="3">
    <source>
        <dbReference type="ARBA" id="ARBA00022989"/>
    </source>
</evidence>
<feature type="transmembrane region" description="Helical" evidence="6">
    <location>
        <begin position="322"/>
        <end position="345"/>
    </location>
</feature>
<dbReference type="Pfam" id="PF02656">
    <property type="entry name" value="DUF202"/>
    <property type="match status" value="1"/>
</dbReference>
<dbReference type="InterPro" id="IPR052053">
    <property type="entry name" value="IM_YidH-like"/>
</dbReference>
<dbReference type="EMBL" id="JAPMSZ010000001">
    <property type="protein sequence ID" value="KAJ5114392.1"/>
    <property type="molecule type" value="Genomic_DNA"/>
</dbReference>
<sequence>MPYTGHCNCESIRITLPQQPPSSVVCHCAVWTATPMTPGKVFLKATLFDSISPSGSEVFGEKRLPWVNIEQQSHDSDARRPVAPSPTMTDPPGQPSEPGRPSTAVVRESRPTPARDNNPDEREALELHEIQTREDNELDLSTPSASSGEEYRITTRRTTSRAGHRRAREDRKGPWNRICRFWTHQVSLIVPHKNNRDHLGENISTAVMPGLIVPFLPRSLLAVILGSGLQKAVDPLERTFLAYIRTSVVIAMQGVLIAQLFRLQRSESEADRLRFHDVGIPLSVACHCVAVLIAFIGSYRFWKQQGAISVGKVYAGGWDINSVGILLFAVILTTLILSIAIMVEIDLNPSKVLRRILRR</sequence>
<feature type="domain" description="DUF202" evidence="7">
    <location>
        <begin position="237"/>
        <end position="305"/>
    </location>
</feature>
<reference evidence="8" key="1">
    <citation type="submission" date="2022-11" db="EMBL/GenBank/DDBJ databases">
        <authorList>
            <person name="Petersen C."/>
        </authorList>
    </citation>
    <scope>NUCLEOTIDE SEQUENCE</scope>
    <source>
        <strain evidence="8">IBT 34128</strain>
    </source>
</reference>
<dbReference type="GO" id="GO:0012505">
    <property type="term" value="C:endomembrane system"/>
    <property type="evidence" value="ECO:0007669"/>
    <property type="project" value="UniProtKB-SubCell"/>
</dbReference>
<dbReference type="InterPro" id="IPR003807">
    <property type="entry name" value="DUF202"/>
</dbReference>
<comment type="caution">
    <text evidence="8">The sequence shown here is derived from an EMBL/GenBank/DDBJ whole genome shotgun (WGS) entry which is preliminary data.</text>
</comment>
<keyword evidence="9" id="KW-1185">Reference proteome</keyword>
<keyword evidence="4 6" id="KW-0472">Membrane</keyword>
<accession>A0A9W9KQM6</accession>
<dbReference type="PANTHER" id="PTHR34187:SF1">
    <property type="entry name" value="DUF202 DOMAIN-CONTAINING PROTEIN"/>
    <property type="match status" value="1"/>
</dbReference>
<dbReference type="AlphaFoldDB" id="A0A9W9KQM6"/>
<feature type="compositionally biased region" description="Basic and acidic residues" evidence="5">
    <location>
        <begin position="117"/>
        <end position="135"/>
    </location>
</feature>
<dbReference type="OrthoDB" id="199599at2759"/>
<evidence type="ECO:0000256" key="1">
    <source>
        <dbReference type="ARBA" id="ARBA00004127"/>
    </source>
</evidence>
<evidence type="ECO:0000256" key="2">
    <source>
        <dbReference type="ARBA" id="ARBA00022692"/>
    </source>
</evidence>
<feature type="transmembrane region" description="Helical" evidence="6">
    <location>
        <begin position="240"/>
        <end position="261"/>
    </location>
</feature>
<feature type="transmembrane region" description="Helical" evidence="6">
    <location>
        <begin position="282"/>
        <end position="302"/>
    </location>
</feature>
<name>A0A9W9KQM6_9EURO</name>
<dbReference type="InterPro" id="IPR011057">
    <property type="entry name" value="Mss4-like_sf"/>
</dbReference>
<evidence type="ECO:0000256" key="5">
    <source>
        <dbReference type="SAM" id="MobiDB-lite"/>
    </source>
</evidence>
<evidence type="ECO:0000313" key="8">
    <source>
        <dbReference type="EMBL" id="KAJ5114392.1"/>
    </source>
</evidence>
<reference evidence="8" key="2">
    <citation type="journal article" date="2023" name="IMA Fungus">
        <title>Comparative genomic study of the Penicillium genus elucidates a diverse pangenome and 15 lateral gene transfer events.</title>
        <authorList>
            <person name="Petersen C."/>
            <person name="Sorensen T."/>
            <person name="Nielsen M.R."/>
            <person name="Sondergaard T.E."/>
            <person name="Sorensen J.L."/>
            <person name="Fitzpatrick D.A."/>
            <person name="Frisvad J.C."/>
            <person name="Nielsen K.L."/>
        </authorList>
    </citation>
    <scope>NUCLEOTIDE SEQUENCE</scope>
    <source>
        <strain evidence="8">IBT 34128</strain>
    </source>
</reference>
<keyword evidence="2 6" id="KW-0812">Transmembrane</keyword>